<keyword evidence="2" id="KW-0732">Signal</keyword>
<dbReference type="PANTHER" id="PTHR40640">
    <property type="entry name" value="ANCHORED GLYCOPROTEIN, PUTATIVE (AFU_ORTHOLOGUE AFUA_8G04860)-RELATED"/>
    <property type="match status" value="1"/>
</dbReference>
<feature type="chain" id="PRO_5008043470" evidence="2">
    <location>
        <begin position="18"/>
        <end position="203"/>
    </location>
</feature>
<evidence type="ECO:0000313" key="3">
    <source>
        <dbReference type="EMBL" id="KXX76741.1"/>
    </source>
</evidence>
<dbReference type="Proteomes" id="UP000078237">
    <property type="component" value="Unassembled WGS sequence"/>
</dbReference>
<feature type="compositionally biased region" description="Gly residues" evidence="1">
    <location>
        <begin position="152"/>
        <end position="163"/>
    </location>
</feature>
<accession>A0A175VZT0</accession>
<protein>
    <submittedName>
        <fullName evidence="3">Uncharacterized protein</fullName>
    </submittedName>
</protein>
<keyword evidence="4" id="KW-1185">Reference proteome</keyword>
<comment type="caution">
    <text evidence="3">The sequence shown here is derived from an EMBL/GenBank/DDBJ whole genome shotgun (WGS) entry which is preliminary data.</text>
</comment>
<reference evidence="3 4" key="1">
    <citation type="journal article" date="2016" name="Genome Announc.">
        <title>Genome Sequence of Madurella mycetomatis mm55, Isolated from a Human Mycetoma Case in Sudan.</title>
        <authorList>
            <person name="Smit S."/>
            <person name="Derks M.F."/>
            <person name="Bervoets S."/>
            <person name="Fahal A."/>
            <person name="van Leeuwen W."/>
            <person name="van Belkum A."/>
            <person name="van de Sande W.W."/>
        </authorList>
    </citation>
    <scope>NUCLEOTIDE SEQUENCE [LARGE SCALE GENOMIC DNA]</scope>
    <source>
        <strain evidence="4">mm55</strain>
    </source>
</reference>
<evidence type="ECO:0000313" key="4">
    <source>
        <dbReference type="Proteomes" id="UP000078237"/>
    </source>
</evidence>
<name>A0A175VZT0_9PEZI</name>
<feature type="signal peptide" evidence="2">
    <location>
        <begin position="1"/>
        <end position="17"/>
    </location>
</feature>
<proteinExistence type="predicted"/>
<dbReference type="VEuPathDB" id="FungiDB:MMYC01_206865"/>
<dbReference type="PANTHER" id="PTHR40640:SF1">
    <property type="entry name" value="ANCHORED GLYCOPROTEIN, PUTATIVE (AFU_ORTHOLOGUE AFUA_8G04860)-RELATED"/>
    <property type="match status" value="1"/>
</dbReference>
<sequence length="203" mass="20545">MHRFSLPLLCLLLPAFAQESIVVTLFVYSWDEGLAASVISADPTATTYSIGCPSGQGSTCLGYGNGIPTITIVGGPSTAVQTLVVEEGEATIVVTCQLTATSPYGGPCVRTDRSGMFSQTTSFGADANSNLARFEPITVTGGLEKLQTATTGSGGGDEGGGESLTGTESGATDNGIGAVRVGASIFGVGFVILWGSGKTGKYR</sequence>
<dbReference type="AlphaFoldDB" id="A0A175VZT0"/>
<dbReference type="EMBL" id="LCTW02000195">
    <property type="protein sequence ID" value="KXX76741.1"/>
    <property type="molecule type" value="Genomic_DNA"/>
</dbReference>
<dbReference type="OrthoDB" id="4991875at2759"/>
<gene>
    <name evidence="3" type="ORF">MMYC01_206865</name>
</gene>
<evidence type="ECO:0000256" key="1">
    <source>
        <dbReference type="SAM" id="MobiDB-lite"/>
    </source>
</evidence>
<feature type="region of interest" description="Disordered" evidence="1">
    <location>
        <begin position="145"/>
        <end position="172"/>
    </location>
</feature>
<organism evidence="3 4">
    <name type="scientific">Madurella mycetomatis</name>
    <dbReference type="NCBI Taxonomy" id="100816"/>
    <lineage>
        <taxon>Eukaryota</taxon>
        <taxon>Fungi</taxon>
        <taxon>Dikarya</taxon>
        <taxon>Ascomycota</taxon>
        <taxon>Pezizomycotina</taxon>
        <taxon>Sordariomycetes</taxon>
        <taxon>Sordariomycetidae</taxon>
        <taxon>Sordariales</taxon>
        <taxon>Sordariales incertae sedis</taxon>
        <taxon>Madurella</taxon>
    </lineage>
</organism>
<evidence type="ECO:0000256" key="2">
    <source>
        <dbReference type="SAM" id="SignalP"/>
    </source>
</evidence>